<evidence type="ECO:0000313" key="1">
    <source>
        <dbReference type="EMBL" id="ALL14646.1"/>
    </source>
</evidence>
<dbReference type="InterPro" id="IPR029069">
    <property type="entry name" value="HotDog_dom_sf"/>
</dbReference>
<dbReference type="SUPFAM" id="SSF54637">
    <property type="entry name" value="Thioesterase/thiol ester dehydrase-isomerase"/>
    <property type="match status" value="2"/>
</dbReference>
<proteinExistence type="predicted"/>
<accession>A0A0P0P2C5</accession>
<protein>
    <submittedName>
        <fullName evidence="1">Thioesterase</fullName>
    </submittedName>
</protein>
<name>A0A0P0P2C5_9CAUL</name>
<evidence type="ECO:0000313" key="2">
    <source>
        <dbReference type="Proteomes" id="UP000056905"/>
    </source>
</evidence>
<dbReference type="InterPro" id="IPR050563">
    <property type="entry name" value="4-hydroxybenzoyl-CoA_TE"/>
</dbReference>
<dbReference type="OrthoDB" id="7597365at2"/>
<dbReference type="Pfam" id="PF13279">
    <property type="entry name" value="4HBT_2"/>
    <property type="match status" value="2"/>
</dbReference>
<dbReference type="KEGG" id="chq:AQ619_15510"/>
<dbReference type="Gene3D" id="3.10.129.10">
    <property type="entry name" value="Hotdog Thioesterase"/>
    <property type="match status" value="2"/>
</dbReference>
<sequence length="315" mass="34247">MTTAETLPGVEIWRGGVNTWDCDEMGHMNVRHYIVRAMEGLVGLAAELGLPHAFTPYANATLLVKEHHVRFLREAHAGATLHMLGGVIEITDTEARLLQLLVHSASGELAATFQTTVVHATPREGEVFPWPKITRERAAALMVEVPEKARARSIDLSPFTPTASLARAETLGMKRIGLGALSPTECDVFGRMRTEQFIGRVSDGIGSFIGPFRDAIVEHADHRPTRFGGAVLEYRLAYLAWPQAGDRVELRSGLIGSDPRTMRMVHWMVDPATGAPWATSEAVAVTFDLDARKAVPITPAAQAALKAFSLEGLAL</sequence>
<dbReference type="RefSeq" id="WP_062149667.1">
    <property type="nucleotide sequence ID" value="NZ_CP013002.1"/>
</dbReference>
<dbReference type="GO" id="GO:0047617">
    <property type="term" value="F:fatty acyl-CoA hydrolase activity"/>
    <property type="evidence" value="ECO:0007669"/>
    <property type="project" value="TreeGrafter"/>
</dbReference>
<keyword evidence="2" id="KW-1185">Reference proteome</keyword>
<dbReference type="Proteomes" id="UP000056905">
    <property type="component" value="Chromosome"/>
</dbReference>
<gene>
    <name evidence="1" type="ORF">AQ619_15510</name>
</gene>
<dbReference type="PANTHER" id="PTHR31793:SF2">
    <property type="entry name" value="BLR1345 PROTEIN"/>
    <property type="match status" value="1"/>
</dbReference>
<dbReference type="AlphaFoldDB" id="A0A0P0P2C5"/>
<organism evidence="1 2">
    <name type="scientific">Caulobacter henricii</name>
    <dbReference type="NCBI Taxonomy" id="69395"/>
    <lineage>
        <taxon>Bacteria</taxon>
        <taxon>Pseudomonadati</taxon>
        <taxon>Pseudomonadota</taxon>
        <taxon>Alphaproteobacteria</taxon>
        <taxon>Caulobacterales</taxon>
        <taxon>Caulobacteraceae</taxon>
        <taxon>Caulobacter</taxon>
    </lineage>
</organism>
<dbReference type="STRING" id="69395.AQ619_15510"/>
<dbReference type="PANTHER" id="PTHR31793">
    <property type="entry name" value="4-HYDROXYBENZOYL-COA THIOESTERASE FAMILY MEMBER"/>
    <property type="match status" value="1"/>
</dbReference>
<reference evidence="1 2" key="1">
    <citation type="submission" date="2015-10" db="EMBL/GenBank/DDBJ databases">
        <title>Conservation of the essential genome among Caulobacter and Brevundimonas species.</title>
        <authorList>
            <person name="Scott D."/>
            <person name="Ely B."/>
        </authorList>
    </citation>
    <scope>NUCLEOTIDE SEQUENCE [LARGE SCALE GENOMIC DNA]</scope>
    <source>
        <strain evidence="1 2">CB4</strain>
    </source>
</reference>
<dbReference type="EMBL" id="CP013002">
    <property type="protein sequence ID" value="ALL14646.1"/>
    <property type="molecule type" value="Genomic_DNA"/>
</dbReference>
<dbReference type="CDD" id="cd00586">
    <property type="entry name" value="4HBT"/>
    <property type="match status" value="2"/>
</dbReference>